<reference evidence="5" key="2">
    <citation type="journal article" date="2019" name="Int. J. Syst. Evol. Microbiol.">
        <title>The Global Catalogue of Microorganisms (GCM) 10K type strain sequencing project: providing services to taxonomists for standard genome sequencing and annotation.</title>
        <authorList>
            <consortium name="The Broad Institute Genomics Platform"/>
            <consortium name="The Broad Institute Genome Sequencing Center for Infectious Disease"/>
            <person name="Wu L."/>
            <person name="Ma J."/>
        </authorList>
    </citation>
    <scope>NUCLEOTIDE SEQUENCE [LARGE SCALE GENOMIC DNA]</scope>
    <source>
        <strain evidence="5">CGMCC 4.5581</strain>
    </source>
</reference>
<dbReference type="EMBL" id="JAAMPA010000001">
    <property type="protein sequence ID" value="NIH66486.1"/>
    <property type="molecule type" value="Genomic_DNA"/>
</dbReference>
<sequence>MSCSELRRPLRTLVAGAALALVAGTTACGTGAAAESVSAAADGTAADATTRRLAEVEFVRQCEIDSMSFAEEAGITADLDDRLAAAGFTHQQWKEWHDALADSPALVDQFAEISAVGCPAG</sequence>
<evidence type="ECO:0000313" key="3">
    <source>
        <dbReference type="EMBL" id="NIH66486.1"/>
    </source>
</evidence>
<keyword evidence="1" id="KW-0732">Signal</keyword>
<protein>
    <recommendedName>
        <fullName evidence="6">Lipoprotein</fullName>
    </recommendedName>
</protein>
<dbReference type="EMBL" id="BMMI01000003">
    <property type="protein sequence ID" value="GGL64046.1"/>
    <property type="molecule type" value="Genomic_DNA"/>
</dbReference>
<gene>
    <name evidence="3" type="ORF">FB380_000932</name>
    <name evidence="2" type="ORF">GCM10011589_20310</name>
</gene>
<name>A0A846LFM7_9ACTN</name>
<evidence type="ECO:0000313" key="5">
    <source>
        <dbReference type="Proteomes" id="UP000648663"/>
    </source>
</evidence>
<feature type="chain" id="PRO_5038628216" description="Lipoprotein" evidence="1">
    <location>
        <begin position="28"/>
        <end position="121"/>
    </location>
</feature>
<evidence type="ECO:0000313" key="2">
    <source>
        <dbReference type="EMBL" id="GGL64046.1"/>
    </source>
</evidence>
<feature type="signal peptide" evidence="1">
    <location>
        <begin position="1"/>
        <end position="27"/>
    </location>
</feature>
<dbReference type="RefSeq" id="WP_166754067.1">
    <property type="nucleotide sequence ID" value="NZ_BAABJU010000018.1"/>
</dbReference>
<organism evidence="3 4">
    <name type="scientific">Modestobacter marinus</name>
    <dbReference type="NCBI Taxonomy" id="477641"/>
    <lineage>
        <taxon>Bacteria</taxon>
        <taxon>Bacillati</taxon>
        <taxon>Actinomycetota</taxon>
        <taxon>Actinomycetes</taxon>
        <taxon>Geodermatophilales</taxon>
        <taxon>Geodermatophilaceae</taxon>
        <taxon>Modestobacter</taxon>
    </lineage>
</organism>
<proteinExistence type="predicted"/>
<dbReference type="PROSITE" id="PS51257">
    <property type="entry name" value="PROKAR_LIPOPROTEIN"/>
    <property type="match status" value="1"/>
</dbReference>
<evidence type="ECO:0000256" key="1">
    <source>
        <dbReference type="SAM" id="SignalP"/>
    </source>
</evidence>
<dbReference type="Proteomes" id="UP000552836">
    <property type="component" value="Unassembled WGS sequence"/>
</dbReference>
<dbReference type="AlphaFoldDB" id="A0A846LFM7"/>
<evidence type="ECO:0008006" key="6">
    <source>
        <dbReference type="Google" id="ProtNLM"/>
    </source>
</evidence>
<dbReference type="Proteomes" id="UP000648663">
    <property type="component" value="Unassembled WGS sequence"/>
</dbReference>
<keyword evidence="5" id="KW-1185">Reference proteome</keyword>
<accession>A0A846LFM7</accession>
<reference evidence="3 4" key="3">
    <citation type="submission" date="2020-02" db="EMBL/GenBank/DDBJ databases">
        <title>Sequencing the genomes of 1000 actinobacteria strains.</title>
        <authorList>
            <person name="Klenk H.-P."/>
        </authorList>
    </citation>
    <scope>NUCLEOTIDE SEQUENCE [LARGE SCALE GENOMIC DNA]</scope>
    <source>
        <strain evidence="3 4">DSM 45201</strain>
    </source>
</reference>
<reference evidence="2" key="1">
    <citation type="journal article" date="2014" name="Int. J. Syst. Evol. Microbiol.">
        <title>Complete genome of a new Firmicutes species belonging to the dominant human colonic microbiota ('Ruminococcus bicirculans') reveals two chromosomes and a selective capacity to utilize plant glucans.</title>
        <authorList>
            <consortium name="NISC Comparative Sequencing Program"/>
            <person name="Wegmann U."/>
            <person name="Louis P."/>
            <person name="Goesmann A."/>
            <person name="Henrissat B."/>
            <person name="Duncan S.H."/>
            <person name="Flint H.J."/>
        </authorList>
    </citation>
    <scope>NUCLEOTIDE SEQUENCE</scope>
    <source>
        <strain evidence="2">CGMCC 4.5581</strain>
    </source>
</reference>
<reference evidence="2" key="4">
    <citation type="submission" date="2024-05" db="EMBL/GenBank/DDBJ databases">
        <authorList>
            <person name="Sun Q."/>
            <person name="Zhou Y."/>
        </authorList>
    </citation>
    <scope>NUCLEOTIDE SEQUENCE</scope>
    <source>
        <strain evidence="2">CGMCC 4.5581</strain>
    </source>
</reference>
<comment type="caution">
    <text evidence="3">The sequence shown here is derived from an EMBL/GenBank/DDBJ whole genome shotgun (WGS) entry which is preliminary data.</text>
</comment>
<evidence type="ECO:0000313" key="4">
    <source>
        <dbReference type="Proteomes" id="UP000552836"/>
    </source>
</evidence>